<keyword evidence="2" id="KW-1133">Transmembrane helix</keyword>
<evidence type="ECO:0000313" key="5">
    <source>
        <dbReference type="Proteomes" id="UP000244855"/>
    </source>
</evidence>
<evidence type="ECO:0000256" key="3">
    <source>
        <dbReference type="SAM" id="SignalP"/>
    </source>
</evidence>
<keyword evidence="2" id="KW-0472">Membrane</keyword>
<dbReference type="AlphaFoldDB" id="A0A2V1E664"/>
<dbReference type="STRING" id="97972.A0A2V1E664"/>
<protein>
    <submittedName>
        <fullName evidence="4">Uncharacterized protein</fullName>
    </submittedName>
</protein>
<name>A0A2V1E664_9PLEO</name>
<keyword evidence="2" id="KW-0812">Transmembrane</keyword>
<feature type="compositionally biased region" description="Low complexity" evidence="1">
    <location>
        <begin position="117"/>
        <end position="172"/>
    </location>
</feature>
<keyword evidence="5" id="KW-1185">Reference proteome</keyword>
<evidence type="ECO:0000313" key="4">
    <source>
        <dbReference type="EMBL" id="PVI05622.1"/>
    </source>
</evidence>
<organism evidence="4 5">
    <name type="scientific">Periconia macrospinosa</name>
    <dbReference type="NCBI Taxonomy" id="97972"/>
    <lineage>
        <taxon>Eukaryota</taxon>
        <taxon>Fungi</taxon>
        <taxon>Dikarya</taxon>
        <taxon>Ascomycota</taxon>
        <taxon>Pezizomycotina</taxon>
        <taxon>Dothideomycetes</taxon>
        <taxon>Pleosporomycetidae</taxon>
        <taxon>Pleosporales</taxon>
        <taxon>Massarineae</taxon>
        <taxon>Periconiaceae</taxon>
        <taxon>Periconia</taxon>
    </lineage>
</organism>
<feature type="transmembrane region" description="Helical" evidence="2">
    <location>
        <begin position="200"/>
        <end position="217"/>
    </location>
</feature>
<dbReference type="EMBL" id="KZ805313">
    <property type="protein sequence ID" value="PVI05622.1"/>
    <property type="molecule type" value="Genomic_DNA"/>
</dbReference>
<dbReference type="Proteomes" id="UP000244855">
    <property type="component" value="Unassembled WGS sequence"/>
</dbReference>
<dbReference type="OrthoDB" id="4160690at2759"/>
<accession>A0A2V1E664</accession>
<evidence type="ECO:0000256" key="1">
    <source>
        <dbReference type="SAM" id="MobiDB-lite"/>
    </source>
</evidence>
<feature type="region of interest" description="Disordered" evidence="1">
    <location>
        <begin position="104"/>
        <end position="197"/>
    </location>
</feature>
<evidence type="ECO:0000256" key="2">
    <source>
        <dbReference type="SAM" id="Phobius"/>
    </source>
</evidence>
<feature type="chain" id="PRO_5015896820" evidence="3">
    <location>
        <begin position="18"/>
        <end position="218"/>
    </location>
</feature>
<reference evidence="4 5" key="1">
    <citation type="journal article" date="2018" name="Sci. Rep.">
        <title>Comparative genomics provides insights into the lifestyle and reveals functional heterogeneity of dark septate endophytic fungi.</title>
        <authorList>
            <person name="Knapp D.G."/>
            <person name="Nemeth J.B."/>
            <person name="Barry K."/>
            <person name="Hainaut M."/>
            <person name="Henrissat B."/>
            <person name="Johnson J."/>
            <person name="Kuo A."/>
            <person name="Lim J.H.P."/>
            <person name="Lipzen A."/>
            <person name="Nolan M."/>
            <person name="Ohm R.A."/>
            <person name="Tamas L."/>
            <person name="Grigoriev I.V."/>
            <person name="Spatafora J.W."/>
            <person name="Nagy L.G."/>
            <person name="Kovacs G.M."/>
        </authorList>
    </citation>
    <scope>NUCLEOTIDE SEQUENCE [LARGE SCALE GENOMIC DNA]</scope>
    <source>
        <strain evidence="4 5">DSE2036</strain>
    </source>
</reference>
<feature type="signal peptide" evidence="3">
    <location>
        <begin position="1"/>
        <end position="17"/>
    </location>
</feature>
<gene>
    <name evidence="4" type="ORF">DM02DRAFT_610604</name>
</gene>
<keyword evidence="3" id="KW-0732">Signal</keyword>
<feature type="compositionally biased region" description="Polar residues" evidence="1">
    <location>
        <begin position="173"/>
        <end position="192"/>
    </location>
</feature>
<proteinExistence type="predicted"/>
<sequence>MVATRFIILAIASLVSATLPEEHYFASLLKRQEPGSPAYNCHDNCGSAITLSKAGGDVCKNEAFTTNYKNCLQCSGPDNFNIWRMYGNTLSKVGQGCGLSTTPVAGKQPDVGPAQHAAGGASSSSSSAPATPSSAGTTAAVISPSASTPAPTTALTTAPSAAPTFSGAPSSSRNGTASLPSSTPPAQQTANAGSGVKSPYTAGMVGVMFIGIVLGFAH</sequence>